<organism evidence="1 2">
    <name type="scientific">Winogradskyella pelagia</name>
    <dbReference type="NCBI Taxonomy" id="2819984"/>
    <lineage>
        <taxon>Bacteria</taxon>
        <taxon>Pseudomonadati</taxon>
        <taxon>Bacteroidota</taxon>
        <taxon>Flavobacteriia</taxon>
        <taxon>Flavobacteriales</taxon>
        <taxon>Flavobacteriaceae</taxon>
        <taxon>Winogradskyella</taxon>
    </lineage>
</organism>
<comment type="caution">
    <text evidence="1">The sequence shown here is derived from an EMBL/GenBank/DDBJ whole genome shotgun (WGS) entry which is preliminary data.</text>
</comment>
<accession>A0ABS3T6Y8</accession>
<dbReference type="Proteomes" id="UP000676776">
    <property type="component" value="Unassembled WGS sequence"/>
</dbReference>
<proteinExistence type="predicted"/>
<protein>
    <submittedName>
        <fullName evidence="1">Uncharacterized protein</fullName>
    </submittedName>
</protein>
<dbReference type="RefSeq" id="WP_208154848.1">
    <property type="nucleotide sequence ID" value="NZ_JAGEVF010000010.1"/>
</dbReference>
<evidence type="ECO:0000313" key="2">
    <source>
        <dbReference type="Proteomes" id="UP000676776"/>
    </source>
</evidence>
<name>A0ABS3T6Y8_9FLAO</name>
<evidence type="ECO:0000313" key="1">
    <source>
        <dbReference type="EMBL" id="MBO3117490.1"/>
    </source>
</evidence>
<gene>
    <name evidence="1" type="ORF">J4050_12070</name>
</gene>
<sequence length="72" mass="8219">MNNVYYADKKIDIVILGGMGKGIENHYNNFHSMTLRQGIQLTIHHRFTKISKQEGSVSYLKAKHIGSPSFRV</sequence>
<reference evidence="1 2" key="1">
    <citation type="submission" date="2021-03" db="EMBL/GenBank/DDBJ databases">
        <title>Winogradskyella sp. nov., isolated from costal sediment.</title>
        <authorList>
            <person name="Gao C."/>
        </authorList>
    </citation>
    <scope>NUCLEOTIDE SEQUENCE [LARGE SCALE GENOMIC DNA]</scope>
    <source>
        <strain evidence="1 2">DF17</strain>
    </source>
</reference>
<keyword evidence="2" id="KW-1185">Reference proteome</keyword>
<dbReference type="EMBL" id="JAGEVF010000010">
    <property type="protein sequence ID" value="MBO3117490.1"/>
    <property type="molecule type" value="Genomic_DNA"/>
</dbReference>